<dbReference type="Proteomes" id="UP000774570">
    <property type="component" value="Unassembled WGS sequence"/>
</dbReference>
<evidence type="ECO:0000313" key="2">
    <source>
        <dbReference type="Proteomes" id="UP000774570"/>
    </source>
</evidence>
<gene>
    <name evidence="1" type="ORF">K1Y72_34940</name>
</gene>
<accession>A0ABS7G4G4</accession>
<dbReference type="EMBL" id="JAIBOA010000037">
    <property type="protein sequence ID" value="MBW8487594.1"/>
    <property type="molecule type" value="Genomic_DNA"/>
</dbReference>
<name>A0ABS7G4G4_9ACTN</name>
<keyword evidence="2" id="KW-1185">Reference proteome</keyword>
<protein>
    <submittedName>
        <fullName evidence="1">Uncharacterized protein</fullName>
    </submittedName>
</protein>
<reference evidence="1 2" key="1">
    <citation type="submission" date="2021-07" db="EMBL/GenBank/DDBJ databases">
        <title>Actinomadura sp. PM05-2 isolated from lichen.</title>
        <authorList>
            <person name="Somphong A."/>
            <person name="Phongsopitanun W."/>
            <person name="Tanasupawat S."/>
            <person name="Peongsungnone V."/>
        </authorList>
    </citation>
    <scope>NUCLEOTIDE SEQUENCE [LARGE SCALE GENOMIC DNA]</scope>
    <source>
        <strain evidence="1 2">PM05-2</strain>
    </source>
</reference>
<sequence>MVTAHKSRLRDKYLSAEVSAAPAPWRRVFDGPRPVGGLLGAGFAVRPEDGRDLLLVVSHDGYGLFDTVTGERVARERTPDPADDDDLVRHGIGPVAAEPVRIAGLFGGGLHTGTGDGWSVEVVAPGWPDQRVILSSDGGQHSGSPGGTWWHVRHVDHAELRAAGFAPSGETFVVATSADVSLWTRARA</sequence>
<comment type="caution">
    <text evidence="1">The sequence shown here is derived from an EMBL/GenBank/DDBJ whole genome shotgun (WGS) entry which is preliminary data.</text>
</comment>
<proteinExistence type="predicted"/>
<organism evidence="1 2">
    <name type="scientific">Actinomadura parmotrematis</name>
    <dbReference type="NCBI Taxonomy" id="2864039"/>
    <lineage>
        <taxon>Bacteria</taxon>
        <taxon>Bacillati</taxon>
        <taxon>Actinomycetota</taxon>
        <taxon>Actinomycetes</taxon>
        <taxon>Streptosporangiales</taxon>
        <taxon>Thermomonosporaceae</taxon>
        <taxon>Actinomadura</taxon>
    </lineage>
</organism>
<dbReference type="RefSeq" id="WP_220170830.1">
    <property type="nucleotide sequence ID" value="NZ_JAIBOA010000037.1"/>
</dbReference>
<evidence type="ECO:0000313" key="1">
    <source>
        <dbReference type="EMBL" id="MBW8487594.1"/>
    </source>
</evidence>